<evidence type="ECO:0000313" key="4">
    <source>
        <dbReference type="EMBL" id="TSJ45459.1"/>
    </source>
</evidence>
<feature type="disulfide bond" description="Redox-active" evidence="3">
    <location>
        <begin position="80"/>
        <end position="84"/>
    </location>
</feature>
<comment type="similarity">
    <text evidence="1">Belongs to the SCO1/2 family.</text>
</comment>
<dbReference type="RefSeq" id="WP_144332415.1">
    <property type="nucleotide sequence ID" value="NZ_VLPL01000003.1"/>
</dbReference>
<dbReference type="EMBL" id="VLPL01000003">
    <property type="protein sequence ID" value="TSJ45459.1"/>
    <property type="molecule type" value="Genomic_DNA"/>
</dbReference>
<protein>
    <recommendedName>
        <fullName evidence="6">SCO family protein</fullName>
    </recommendedName>
</protein>
<evidence type="ECO:0000256" key="1">
    <source>
        <dbReference type="ARBA" id="ARBA00010996"/>
    </source>
</evidence>
<dbReference type="SUPFAM" id="SSF52833">
    <property type="entry name" value="Thioredoxin-like"/>
    <property type="match status" value="1"/>
</dbReference>
<comment type="caution">
    <text evidence="4">The sequence shown here is derived from an EMBL/GenBank/DDBJ whole genome shotgun (WGS) entry which is preliminary data.</text>
</comment>
<dbReference type="InterPro" id="IPR036249">
    <property type="entry name" value="Thioredoxin-like_sf"/>
</dbReference>
<organism evidence="4 5">
    <name type="scientific">Fluviicola chungangensis</name>
    <dbReference type="NCBI Taxonomy" id="2597671"/>
    <lineage>
        <taxon>Bacteria</taxon>
        <taxon>Pseudomonadati</taxon>
        <taxon>Bacteroidota</taxon>
        <taxon>Flavobacteriia</taxon>
        <taxon>Flavobacteriales</taxon>
        <taxon>Crocinitomicaceae</taxon>
        <taxon>Fluviicola</taxon>
    </lineage>
</organism>
<keyword evidence="2" id="KW-0479">Metal-binding</keyword>
<dbReference type="Gene3D" id="3.40.30.10">
    <property type="entry name" value="Glutaredoxin"/>
    <property type="match status" value="1"/>
</dbReference>
<keyword evidence="5" id="KW-1185">Reference proteome</keyword>
<evidence type="ECO:0000256" key="2">
    <source>
        <dbReference type="PIRSR" id="PIRSR603782-1"/>
    </source>
</evidence>
<feature type="binding site" evidence="2">
    <location>
        <position position="80"/>
    </location>
    <ligand>
        <name>Cu cation</name>
        <dbReference type="ChEBI" id="CHEBI:23378"/>
    </ligand>
</feature>
<evidence type="ECO:0000256" key="3">
    <source>
        <dbReference type="PIRSR" id="PIRSR603782-2"/>
    </source>
</evidence>
<feature type="binding site" evidence="2">
    <location>
        <position position="84"/>
    </location>
    <ligand>
        <name>Cu cation</name>
        <dbReference type="ChEBI" id="CHEBI:23378"/>
    </ligand>
</feature>
<name>A0A556N0B0_9FLAO</name>
<sequence length="228" mass="25972">MAKSNSKAGSLKSVFALLLLFGPALILIFISTRGCEHKFKELDDYGVIPKFSFTDAKGKVYTNRSFKDKIVIYTTIQPSCPDSCGITIWHLDQLIYQSLRENKKKMGHVKLVSVLTDGAGNPDKRIKDVEFMLKDRVEGFDPSIWIVVTGDAKALYDIKHNGQTLLQEDKKYFGGFGFQELMLLADKSNHLRMVLPGKTESTIRTMRDHMALLEKEYDIKAYKLKKKR</sequence>
<gene>
    <name evidence="4" type="ORF">FO442_06805</name>
</gene>
<dbReference type="AlphaFoldDB" id="A0A556N0B0"/>
<dbReference type="InterPro" id="IPR003782">
    <property type="entry name" value="SCO1/SenC"/>
</dbReference>
<dbReference type="Pfam" id="PF02630">
    <property type="entry name" value="SCO1-SenC"/>
    <property type="match status" value="1"/>
</dbReference>
<reference evidence="4 5" key="1">
    <citation type="submission" date="2019-07" db="EMBL/GenBank/DDBJ databases">
        <authorList>
            <person name="Huq M.A."/>
        </authorList>
    </citation>
    <scope>NUCLEOTIDE SEQUENCE [LARGE SCALE GENOMIC DNA]</scope>
    <source>
        <strain evidence="4 5">MAH-3</strain>
    </source>
</reference>
<evidence type="ECO:0008006" key="6">
    <source>
        <dbReference type="Google" id="ProtNLM"/>
    </source>
</evidence>
<evidence type="ECO:0000313" key="5">
    <source>
        <dbReference type="Proteomes" id="UP000316008"/>
    </source>
</evidence>
<keyword evidence="2" id="KW-0186">Copper</keyword>
<dbReference type="OrthoDB" id="1466863at2"/>
<dbReference type="GO" id="GO:0046872">
    <property type="term" value="F:metal ion binding"/>
    <property type="evidence" value="ECO:0007669"/>
    <property type="project" value="UniProtKB-KW"/>
</dbReference>
<accession>A0A556N0B0</accession>
<dbReference type="Proteomes" id="UP000316008">
    <property type="component" value="Unassembled WGS sequence"/>
</dbReference>
<keyword evidence="3" id="KW-1015">Disulfide bond</keyword>
<proteinExistence type="inferred from homology"/>